<dbReference type="EMBL" id="FUXA01000007">
    <property type="protein sequence ID" value="SJZ66312.1"/>
    <property type="molecule type" value="Genomic_DNA"/>
</dbReference>
<keyword evidence="1" id="KW-0472">Membrane</keyword>
<accession>A0A1T4MH91</accession>
<feature type="transmembrane region" description="Helical" evidence="1">
    <location>
        <begin position="181"/>
        <end position="201"/>
    </location>
</feature>
<feature type="transmembrane region" description="Helical" evidence="1">
    <location>
        <begin position="37"/>
        <end position="55"/>
    </location>
</feature>
<keyword evidence="1" id="KW-1133">Transmembrane helix</keyword>
<feature type="transmembrane region" description="Helical" evidence="1">
    <location>
        <begin position="12"/>
        <end position="31"/>
    </location>
</feature>
<sequence length="411" mass="48062">MTPRLKLIRTFFVYIYNTIFIYFILDFLLFFFKQKPFDVTSILVLCTISLISYLLRYKANNNILILFLHILMFIAVIIMPDLIPHKVMLCFGVVYYGVTAMLFLEKGKTIKSFEDLPLAPFAFGIFVYIYGFATHNNLVLARAYTIPLMLFLLHFIILYMDGVREFFDTSKDISKKTANKMLNSNTIIVAGVIFGIVLMIFLANVFGLDEYLERFLKSMKWILFIFVFFFRGIGFLFGLIFSEEPPSRRKVVEEEEMEELIEGSGNSFYFLVQILVFTVIAIMVFIILRRIIKLILARKKEDGDIVEKLEDVRGKEAAKNGGVFGKFRERFSNEEKFRRLYRKNVIKLNKKNTPSDTDTTFDIRDKIREDVKKDITKSTDIYNEVRYGEKEVDNDTLKRLKKSFGDGTEVE</sequence>
<keyword evidence="3" id="KW-1185">Reference proteome</keyword>
<name>A0A1T4MH91_9FIRM</name>
<evidence type="ECO:0000313" key="2">
    <source>
        <dbReference type="EMBL" id="SJZ66312.1"/>
    </source>
</evidence>
<dbReference type="AlphaFoldDB" id="A0A1T4MH91"/>
<gene>
    <name evidence="2" type="ORF">SAMN02745110_01225</name>
</gene>
<protein>
    <recommendedName>
        <fullName evidence="4">DUF4129 domain-containing protein</fullName>
    </recommendedName>
</protein>
<evidence type="ECO:0000313" key="3">
    <source>
        <dbReference type="Proteomes" id="UP000189857"/>
    </source>
</evidence>
<evidence type="ECO:0000256" key="1">
    <source>
        <dbReference type="SAM" id="Phobius"/>
    </source>
</evidence>
<feature type="transmembrane region" description="Helical" evidence="1">
    <location>
        <begin position="116"/>
        <end position="133"/>
    </location>
</feature>
<feature type="transmembrane region" description="Helical" evidence="1">
    <location>
        <begin position="268"/>
        <end position="288"/>
    </location>
</feature>
<proteinExistence type="predicted"/>
<dbReference type="Proteomes" id="UP000189857">
    <property type="component" value="Unassembled WGS sequence"/>
</dbReference>
<feature type="transmembrane region" description="Helical" evidence="1">
    <location>
        <begin position="62"/>
        <end position="80"/>
    </location>
</feature>
<organism evidence="2 3">
    <name type="scientific">Eubacterium ruminantium</name>
    <dbReference type="NCBI Taxonomy" id="42322"/>
    <lineage>
        <taxon>Bacteria</taxon>
        <taxon>Bacillati</taxon>
        <taxon>Bacillota</taxon>
        <taxon>Clostridia</taxon>
        <taxon>Eubacteriales</taxon>
        <taxon>Eubacteriaceae</taxon>
        <taxon>Eubacterium</taxon>
    </lineage>
</organism>
<keyword evidence="1" id="KW-0812">Transmembrane</keyword>
<evidence type="ECO:0008006" key="4">
    <source>
        <dbReference type="Google" id="ProtNLM"/>
    </source>
</evidence>
<feature type="transmembrane region" description="Helical" evidence="1">
    <location>
        <begin position="139"/>
        <end position="160"/>
    </location>
</feature>
<reference evidence="2 3" key="1">
    <citation type="submission" date="2017-02" db="EMBL/GenBank/DDBJ databases">
        <authorList>
            <person name="Peterson S.W."/>
        </authorList>
    </citation>
    <scope>NUCLEOTIDE SEQUENCE [LARGE SCALE GENOMIC DNA]</scope>
    <source>
        <strain evidence="2 3">ATCC 17233</strain>
    </source>
</reference>
<feature type="transmembrane region" description="Helical" evidence="1">
    <location>
        <begin position="221"/>
        <end position="241"/>
    </location>
</feature>